<comment type="caution">
    <text evidence="4">The sequence shown here is derived from an EMBL/GenBank/DDBJ whole genome shotgun (WGS) entry which is preliminary data.</text>
</comment>
<sequence length="535" mass="57055">MARILSIAAERRCHTEGASTVPRSVSTPVGSQTSTEEADPDGSRSFRKCHPRENKQERPLLSLQEAPISHLLALLKAPSSKRPELARVAAALRSRQLPRGTKDCTAVLSILARRGLADEAVALWKELQRWGPEPDVILCSAAMRAQAALGLWQEALCVLGEIELGHVSGTLDRPTFGTAATACAEASQWLAALQVLSRLPRVRLEADSICCSAALTSCARAASWAPALLLLRQLSDSLVESDIIAHSTAISACGAGKRWELALLIFSHVMLRSTKVVQGTLQNGQEVALKAVWGAGLEVDAICFNSALSACEAGGQWQQAIELLELRLTKGLAQDAVGLTAAYGACQQGKKWQQAAELWRRDCGSRPDMALFGSALAACERSQRWAQSLNLLVALEQRGLQADTAAFSSAVGACRGAGPGWRLPLNLLDNAQRQGLSLDAAMYTALLGNFQGTSFWRGAVALLADMAEAKLQQDSAVLSAVLDAIESSGCHSCAAPKLLEQLRLLAGETLFSHRITSGRHAPQKLMCLLVVVLPG</sequence>
<dbReference type="PANTHER" id="PTHR47447:SF17">
    <property type="entry name" value="OS12G0638900 PROTEIN"/>
    <property type="match status" value="1"/>
</dbReference>
<dbReference type="InterPro" id="IPR011990">
    <property type="entry name" value="TPR-like_helical_dom_sf"/>
</dbReference>
<accession>A0A813IQV3</accession>
<evidence type="ECO:0000256" key="2">
    <source>
        <dbReference type="PROSITE-ProRule" id="PRU00708"/>
    </source>
</evidence>
<evidence type="ECO:0000256" key="3">
    <source>
        <dbReference type="SAM" id="MobiDB-lite"/>
    </source>
</evidence>
<dbReference type="Proteomes" id="UP000626109">
    <property type="component" value="Unassembled WGS sequence"/>
</dbReference>
<gene>
    <name evidence="4" type="ORF">PGLA2088_LOCUS11384</name>
</gene>
<dbReference type="AlphaFoldDB" id="A0A813IQV3"/>
<protein>
    <recommendedName>
        <fullName evidence="6">Pentatricopeptide repeat-containing protein, chloroplastic</fullName>
    </recommendedName>
</protein>
<evidence type="ECO:0000313" key="4">
    <source>
        <dbReference type="EMBL" id="CAE8655061.1"/>
    </source>
</evidence>
<dbReference type="EMBL" id="CAJNNW010013130">
    <property type="protein sequence ID" value="CAE8655061.1"/>
    <property type="molecule type" value="Genomic_DNA"/>
</dbReference>
<feature type="region of interest" description="Disordered" evidence="3">
    <location>
        <begin position="13"/>
        <end position="59"/>
    </location>
</feature>
<proteinExistence type="predicted"/>
<dbReference type="NCBIfam" id="TIGR00756">
    <property type="entry name" value="PPR"/>
    <property type="match status" value="1"/>
</dbReference>
<dbReference type="Pfam" id="PF01535">
    <property type="entry name" value="PPR"/>
    <property type="match status" value="1"/>
</dbReference>
<evidence type="ECO:0000256" key="1">
    <source>
        <dbReference type="ARBA" id="ARBA00022737"/>
    </source>
</evidence>
<evidence type="ECO:0008006" key="6">
    <source>
        <dbReference type="Google" id="ProtNLM"/>
    </source>
</evidence>
<dbReference type="InterPro" id="IPR002885">
    <property type="entry name" value="PPR_rpt"/>
</dbReference>
<feature type="repeat" description="PPR" evidence="2">
    <location>
        <begin position="100"/>
        <end position="134"/>
    </location>
</feature>
<dbReference type="PROSITE" id="PS51375">
    <property type="entry name" value="PPR"/>
    <property type="match status" value="1"/>
</dbReference>
<organism evidence="4 5">
    <name type="scientific">Polarella glacialis</name>
    <name type="common">Dinoflagellate</name>
    <dbReference type="NCBI Taxonomy" id="89957"/>
    <lineage>
        <taxon>Eukaryota</taxon>
        <taxon>Sar</taxon>
        <taxon>Alveolata</taxon>
        <taxon>Dinophyceae</taxon>
        <taxon>Suessiales</taxon>
        <taxon>Suessiaceae</taxon>
        <taxon>Polarella</taxon>
    </lineage>
</organism>
<name>A0A813IQV3_POLGL</name>
<dbReference type="Gene3D" id="1.25.40.10">
    <property type="entry name" value="Tetratricopeptide repeat domain"/>
    <property type="match status" value="3"/>
</dbReference>
<reference evidence="4" key="1">
    <citation type="submission" date="2021-02" db="EMBL/GenBank/DDBJ databases">
        <authorList>
            <person name="Dougan E. K."/>
            <person name="Rhodes N."/>
            <person name="Thang M."/>
            <person name="Chan C."/>
        </authorList>
    </citation>
    <scope>NUCLEOTIDE SEQUENCE</scope>
</reference>
<dbReference type="PANTHER" id="PTHR47447">
    <property type="entry name" value="OS03G0856100 PROTEIN"/>
    <property type="match status" value="1"/>
</dbReference>
<feature type="compositionally biased region" description="Polar residues" evidence="3">
    <location>
        <begin position="17"/>
        <end position="35"/>
    </location>
</feature>
<keyword evidence="1" id="KW-0677">Repeat</keyword>
<evidence type="ECO:0000313" key="5">
    <source>
        <dbReference type="Proteomes" id="UP000626109"/>
    </source>
</evidence>